<evidence type="ECO:0000256" key="1">
    <source>
        <dbReference type="ARBA" id="ARBA00001974"/>
    </source>
</evidence>
<dbReference type="Pfam" id="PF13738">
    <property type="entry name" value="Pyr_redox_3"/>
    <property type="match status" value="1"/>
</dbReference>
<dbReference type="Gene3D" id="3.50.50.60">
    <property type="entry name" value="FAD/NAD(P)-binding domain"/>
    <property type="match status" value="3"/>
</dbReference>
<dbReference type="RefSeq" id="XP_051364853.1">
    <property type="nucleotide sequence ID" value="XM_051503207.1"/>
</dbReference>
<evidence type="ECO:0000313" key="4">
    <source>
        <dbReference type="Proteomes" id="UP001055219"/>
    </source>
</evidence>
<evidence type="ECO:0000313" key="3">
    <source>
        <dbReference type="EMBL" id="KAI6783997.1"/>
    </source>
</evidence>
<dbReference type="InterPro" id="IPR036188">
    <property type="entry name" value="FAD/NAD-bd_sf"/>
</dbReference>
<organism evidence="3 4">
    <name type="scientific">Emericellopsis cladophorae</name>
    <dbReference type="NCBI Taxonomy" id="2686198"/>
    <lineage>
        <taxon>Eukaryota</taxon>
        <taxon>Fungi</taxon>
        <taxon>Dikarya</taxon>
        <taxon>Ascomycota</taxon>
        <taxon>Pezizomycotina</taxon>
        <taxon>Sordariomycetes</taxon>
        <taxon>Hypocreomycetidae</taxon>
        <taxon>Hypocreales</taxon>
        <taxon>Bionectriaceae</taxon>
        <taxon>Emericellopsis</taxon>
    </lineage>
</organism>
<dbReference type="GeneID" id="75831029"/>
<dbReference type="OrthoDB" id="66881at2759"/>
<dbReference type="GO" id="GO:0004497">
    <property type="term" value="F:monooxygenase activity"/>
    <property type="evidence" value="ECO:0007669"/>
    <property type="project" value="UniProtKB-KW"/>
</dbReference>
<keyword evidence="2 3" id="KW-0560">Oxidoreductase</keyword>
<dbReference type="SUPFAM" id="SSF51905">
    <property type="entry name" value="FAD/NAD(P)-binding domain"/>
    <property type="match status" value="1"/>
</dbReference>
<gene>
    <name evidence="3" type="ORF">J7T54_004543</name>
</gene>
<dbReference type="EMBL" id="JAGIXG020000005">
    <property type="protein sequence ID" value="KAI6783997.1"/>
    <property type="molecule type" value="Genomic_DNA"/>
</dbReference>
<keyword evidence="4" id="KW-1185">Reference proteome</keyword>
<reference evidence="3" key="2">
    <citation type="submission" date="2022-07" db="EMBL/GenBank/DDBJ databases">
        <authorList>
            <person name="Goncalves M.F.M."/>
            <person name="Hilario S."/>
            <person name="Van De Peer Y."/>
            <person name="Esteves A.C."/>
            <person name="Alves A."/>
        </authorList>
    </citation>
    <scope>NUCLEOTIDE SEQUENCE</scope>
    <source>
        <strain evidence="3">MUM 19.33</strain>
    </source>
</reference>
<keyword evidence="2 3" id="KW-0503">Monooxygenase</keyword>
<accession>A0A9Q0BG02</accession>
<comment type="cofactor">
    <cofactor evidence="1">
        <name>FAD</name>
        <dbReference type="ChEBI" id="CHEBI:57692"/>
    </cofactor>
</comment>
<dbReference type="InterPro" id="IPR051820">
    <property type="entry name" value="FAD-binding_MO"/>
</dbReference>
<sequence>MATEKLDVIIVGAGISGINTAYYLQARGPADTTYAILEGRGRLGGTWDLFQYPGIRSDSDVFTFGFSWNPWQRTTPITLGSKIWAYLDESAAKEGIDKNIRYHQKVVAADWNSQAESWTVRVRKVDEGEKEHEHEKEEEVLYEAKFLVLGTGYYNYDKPLETIIPGIEDFKGPVIRPQYWPKDLDYVNKNVVVIGSGATAITLVPSMAEDARKVTMLQRSPTYLVSMPSKQGIVMRCLWAVLPGAVVSRMQRLRYMAFSNVLYFFCQWFPHAAKRLIKAQTMALLPANYPFEPHFTPRYNPWDQRMCLCPDGDFFAALRSTKADVVTDTTEQVTDDAIKLHSGKTLKADIIVAATGLKLQFAGGMALSVDGQPLDPSSKFTFKGAMLQDAPNLAYVLGYVNASWTLGAEATAIFLARLWQGMRNKGIRVVTPRATHLETSTMETQPLLPLSATYVDKGAKDMPKGGTGVWAPRRNFVKDLFLASTTNPLHGLEAR</sequence>
<name>A0A9Q0BG02_9HYPO</name>
<dbReference type="PANTHER" id="PTHR43872:SF1">
    <property type="entry name" value="MONOOXYGENASE, PUTATIVE (AFU_ORTHOLOGUE AFUA_8G02570)-RELATED"/>
    <property type="match status" value="1"/>
</dbReference>
<comment type="caution">
    <text evidence="3">The sequence shown here is derived from an EMBL/GenBank/DDBJ whole genome shotgun (WGS) entry which is preliminary data.</text>
</comment>
<dbReference type="PANTHER" id="PTHR43872">
    <property type="entry name" value="MONOOXYGENASE, PUTATIVE (AFU_ORTHOLOGUE AFUA_8G02570)-RELATED"/>
    <property type="match status" value="1"/>
</dbReference>
<evidence type="ECO:0000256" key="2">
    <source>
        <dbReference type="ARBA" id="ARBA00023033"/>
    </source>
</evidence>
<dbReference type="AlphaFoldDB" id="A0A9Q0BG02"/>
<proteinExistence type="predicted"/>
<dbReference type="Proteomes" id="UP001055219">
    <property type="component" value="Unassembled WGS sequence"/>
</dbReference>
<protein>
    <submittedName>
        <fullName evidence="3">FAD-containing monooxygenase-like protein</fullName>
    </submittedName>
</protein>
<reference evidence="3" key="1">
    <citation type="journal article" date="2021" name="J Fungi (Basel)">
        <title>Genomic and Metabolomic Analyses of the Marine Fungus Emericellopsis cladophorae: Insights into Saltwater Adaptability Mechanisms and Its Biosynthetic Potential.</title>
        <authorList>
            <person name="Goncalves M.F.M."/>
            <person name="Hilario S."/>
            <person name="Van de Peer Y."/>
            <person name="Esteves A.C."/>
            <person name="Alves A."/>
        </authorList>
    </citation>
    <scope>NUCLEOTIDE SEQUENCE</scope>
    <source>
        <strain evidence="3">MUM 19.33</strain>
    </source>
</reference>